<evidence type="ECO:0000313" key="3">
    <source>
        <dbReference type="Proteomes" id="UP000838756"/>
    </source>
</evidence>
<evidence type="ECO:0000256" key="1">
    <source>
        <dbReference type="SAM" id="MobiDB-lite"/>
    </source>
</evidence>
<feature type="region of interest" description="Disordered" evidence="1">
    <location>
        <begin position="93"/>
        <end position="122"/>
    </location>
</feature>
<dbReference type="PANTHER" id="PTHR38681:SF1">
    <property type="entry name" value="RETROVIRUS-RELATED POL POLYPROTEIN FROM TRANSPOSON 412-LIKE PROTEIN"/>
    <property type="match status" value="1"/>
</dbReference>
<proteinExistence type="predicted"/>
<name>A0A8S4QYR7_9NEOP</name>
<evidence type="ECO:0000313" key="2">
    <source>
        <dbReference type="EMBL" id="CAH2226311.1"/>
    </source>
</evidence>
<dbReference type="PANTHER" id="PTHR38681">
    <property type="entry name" value="RETROVIRUS-RELATED POL POLYPROTEIN FROM TRANSPOSON 412-LIKE PROTEIN-RELATED"/>
    <property type="match status" value="1"/>
</dbReference>
<reference evidence="2" key="1">
    <citation type="submission" date="2022-03" db="EMBL/GenBank/DDBJ databases">
        <authorList>
            <person name="Lindestad O."/>
        </authorList>
    </citation>
    <scope>NUCLEOTIDE SEQUENCE</scope>
</reference>
<organism evidence="2 3">
    <name type="scientific">Pararge aegeria aegeria</name>
    <dbReference type="NCBI Taxonomy" id="348720"/>
    <lineage>
        <taxon>Eukaryota</taxon>
        <taxon>Metazoa</taxon>
        <taxon>Ecdysozoa</taxon>
        <taxon>Arthropoda</taxon>
        <taxon>Hexapoda</taxon>
        <taxon>Insecta</taxon>
        <taxon>Pterygota</taxon>
        <taxon>Neoptera</taxon>
        <taxon>Endopterygota</taxon>
        <taxon>Lepidoptera</taxon>
        <taxon>Glossata</taxon>
        <taxon>Ditrysia</taxon>
        <taxon>Papilionoidea</taxon>
        <taxon>Nymphalidae</taxon>
        <taxon>Satyrinae</taxon>
        <taxon>Satyrini</taxon>
        <taxon>Parargina</taxon>
        <taxon>Pararge</taxon>
    </lineage>
</organism>
<accession>A0A8S4QYR7</accession>
<protein>
    <submittedName>
        <fullName evidence="2">Jg18629 protein</fullName>
    </submittedName>
</protein>
<dbReference type="Proteomes" id="UP000838756">
    <property type="component" value="Unassembled WGS sequence"/>
</dbReference>
<keyword evidence="3" id="KW-1185">Reference proteome</keyword>
<dbReference type="OrthoDB" id="422540at2759"/>
<dbReference type="AlphaFoldDB" id="A0A8S4QYR7"/>
<dbReference type="EMBL" id="CAKXAJ010021077">
    <property type="protein sequence ID" value="CAH2226311.1"/>
    <property type="molecule type" value="Genomic_DNA"/>
</dbReference>
<gene>
    <name evidence="2" type="primary">jg18629</name>
    <name evidence="2" type="ORF">PAEG_LOCUS7031</name>
</gene>
<sequence length="122" mass="13645">MSNFTVRLRSFAEKLKPVPTSRHNKHKVFVFKELANTEYVFLREDASRAPFQPSYTGPHKVIGRGDKTFTLLIKGKTVTVSIDRLKPAYILSDEEDLTSDSSPSDTPPSPTTYVAPKTTRSG</sequence>
<comment type="caution">
    <text evidence="2">The sequence shown here is derived from an EMBL/GenBank/DDBJ whole genome shotgun (WGS) entry which is preliminary data.</text>
</comment>